<feature type="compositionally biased region" description="Basic and acidic residues" evidence="1">
    <location>
        <begin position="9"/>
        <end position="23"/>
    </location>
</feature>
<evidence type="ECO:0000313" key="2">
    <source>
        <dbReference type="EMBL" id="MFA9479251.1"/>
    </source>
</evidence>
<organism evidence="2 3">
    <name type="scientific">Natronomicrosphaera hydrolytica</name>
    <dbReference type="NCBI Taxonomy" id="3242702"/>
    <lineage>
        <taxon>Bacteria</taxon>
        <taxon>Pseudomonadati</taxon>
        <taxon>Planctomycetota</taxon>
        <taxon>Phycisphaerae</taxon>
        <taxon>Phycisphaerales</taxon>
        <taxon>Phycisphaeraceae</taxon>
        <taxon>Natronomicrosphaera</taxon>
    </lineage>
</organism>
<keyword evidence="3" id="KW-1185">Reference proteome</keyword>
<gene>
    <name evidence="2" type="ORF">ACERK3_13250</name>
</gene>
<feature type="region of interest" description="Disordered" evidence="1">
    <location>
        <begin position="1"/>
        <end position="23"/>
    </location>
</feature>
<comment type="caution">
    <text evidence="2">The sequence shown here is derived from an EMBL/GenBank/DDBJ whole genome shotgun (WGS) entry which is preliminary data.</text>
</comment>
<proteinExistence type="predicted"/>
<accession>A0ABV4U6P6</accession>
<sequence>MRPADPVNVEDHKTTPENDKDDLTMPLHLTEPLHNLLQPLFKALPLEQAMDHLVVTADQPASQHVPLVEDIVSNEVIADRPELVAGLWLYIDELDRSHTASQQVDTPTGSFWHAIMHRREGDFSNSKYWFRRTGKHPVMSRITTAGGSAGAGTTIGEYEPFSFVDRVQRAYDKGDNVDWPELVAMQRREWRALFEWCVEH</sequence>
<dbReference type="EMBL" id="JBGUBD010000007">
    <property type="protein sequence ID" value="MFA9479251.1"/>
    <property type="molecule type" value="Genomic_DNA"/>
</dbReference>
<evidence type="ECO:0000313" key="3">
    <source>
        <dbReference type="Proteomes" id="UP001575105"/>
    </source>
</evidence>
<dbReference type="Proteomes" id="UP001575105">
    <property type="component" value="Unassembled WGS sequence"/>
</dbReference>
<dbReference type="RefSeq" id="WP_425346175.1">
    <property type="nucleotide sequence ID" value="NZ_JBGUBD010000007.1"/>
</dbReference>
<name>A0ABV4U6P6_9BACT</name>
<evidence type="ECO:0000256" key="1">
    <source>
        <dbReference type="SAM" id="MobiDB-lite"/>
    </source>
</evidence>
<reference evidence="2 3" key="1">
    <citation type="submission" date="2024-08" db="EMBL/GenBank/DDBJ databases">
        <title>Whole-genome sequencing of halo(alkali)philic microorganisms from hypersaline lakes.</title>
        <authorList>
            <person name="Sorokin D.Y."/>
            <person name="Merkel A.Y."/>
            <person name="Messina E."/>
            <person name="Yakimov M."/>
        </authorList>
    </citation>
    <scope>NUCLEOTIDE SEQUENCE [LARGE SCALE GENOMIC DNA]</scope>
    <source>
        <strain evidence="2 3">AB-hyl4</strain>
    </source>
</reference>
<protein>
    <submittedName>
        <fullName evidence="2">Uncharacterized protein</fullName>
    </submittedName>
</protein>